<dbReference type="GO" id="GO:0030170">
    <property type="term" value="F:pyridoxal phosphate binding"/>
    <property type="evidence" value="ECO:0007669"/>
    <property type="project" value="InterPro"/>
</dbReference>
<dbReference type="EMBL" id="LT984814">
    <property type="protein sequence ID" value="SPD68845.1"/>
    <property type="molecule type" value="Genomic_DNA"/>
</dbReference>
<dbReference type="Pfam" id="PF00202">
    <property type="entry name" value="Aminotran_3"/>
    <property type="match status" value="1"/>
</dbReference>
<dbReference type="PROSITE" id="PS00600">
    <property type="entry name" value="AA_TRANSFER_CLASS_3"/>
    <property type="match status" value="1"/>
</dbReference>
<comment type="catalytic activity">
    <reaction evidence="7">
        <text>L-2,4-diaminobutanoate + 2-oxoglutarate = L-aspartate 4-semialdehyde + L-glutamate</text>
        <dbReference type="Rhea" id="RHEA:11160"/>
        <dbReference type="ChEBI" id="CHEBI:16810"/>
        <dbReference type="ChEBI" id="CHEBI:29985"/>
        <dbReference type="ChEBI" id="CHEBI:58761"/>
        <dbReference type="ChEBI" id="CHEBI:537519"/>
        <dbReference type="EC" id="2.6.1.76"/>
    </reaction>
</comment>
<dbReference type="RefSeq" id="WP_115714004.1">
    <property type="nucleotide sequence ID" value="NZ_LT984814.1"/>
</dbReference>
<gene>
    <name evidence="9" type="ORF">CBM2636_MP21695</name>
</gene>
<evidence type="ECO:0000313" key="10">
    <source>
        <dbReference type="Proteomes" id="UP000254259"/>
    </source>
</evidence>
<evidence type="ECO:0000256" key="6">
    <source>
        <dbReference type="ARBA" id="ARBA00022898"/>
    </source>
</evidence>
<dbReference type="PANTHER" id="PTHR11986:SF113">
    <property type="entry name" value="SUCCINYLORNITHINE TRANSAMINASE"/>
    <property type="match status" value="1"/>
</dbReference>
<dbReference type="Gene3D" id="3.40.640.10">
    <property type="entry name" value="Type I PLP-dependent aspartate aminotransferase-like (Major domain)"/>
    <property type="match status" value="1"/>
</dbReference>
<organism evidence="9 10">
    <name type="scientific">Cupriavidus taiwanensis</name>
    <dbReference type="NCBI Taxonomy" id="164546"/>
    <lineage>
        <taxon>Bacteria</taxon>
        <taxon>Pseudomonadati</taxon>
        <taxon>Pseudomonadota</taxon>
        <taxon>Betaproteobacteria</taxon>
        <taxon>Burkholderiales</taxon>
        <taxon>Burkholderiaceae</taxon>
        <taxon>Cupriavidus</taxon>
    </lineage>
</organism>
<dbReference type="SUPFAM" id="SSF53383">
    <property type="entry name" value="PLP-dependent transferases"/>
    <property type="match status" value="1"/>
</dbReference>
<dbReference type="GO" id="GO:0045303">
    <property type="term" value="F:diaminobutyrate-2-oxoglutarate transaminase activity"/>
    <property type="evidence" value="ECO:0007669"/>
    <property type="project" value="UniProtKB-EC"/>
</dbReference>
<evidence type="ECO:0000256" key="2">
    <source>
        <dbReference type="ARBA" id="ARBA00004946"/>
    </source>
</evidence>
<dbReference type="InterPro" id="IPR015421">
    <property type="entry name" value="PyrdxlP-dep_Trfase_major"/>
</dbReference>
<dbReference type="EC" id="2.6.1.76" evidence="3"/>
<dbReference type="InterPro" id="IPR015424">
    <property type="entry name" value="PyrdxlP-dep_Trfase"/>
</dbReference>
<evidence type="ECO:0000256" key="8">
    <source>
        <dbReference type="RuleBase" id="RU003560"/>
    </source>
</evidence>
<dbReference type="Gene3D" id="3.90.1150.10">
    <property type="entry name" value="Aspartate Aminotransferase, domain 1"/>
    <property type="match status" value="1"/>
</dbReference>
<evidence type="ECO:0000256" key="3">
    <source>
        <dbReference type="ARBA" id="ARBA00013155"/>
    </source>
</evidence>
<evidence type="ECO:0000313" key="9">
    <source>
        <dbReference type="EMBL" id="SPD68845.1"/>
    </source>
</evidence>
<evidence type="ECO:0000256" key="5">
    <source>
        <dbReference type="ARBA" id="ARBA00022576"/>
    </source>
</evidence>
<evidence type="ECO:0000256" key="7">
    <source>
        <dbReference type="ARBA" id="ARBA00049111"/>
    </source>
</evidence>
<dbReference type="InterPro" id="IPR015422">
    <property type="entry name" value="PyrdxlP-dep_Trfase_small"/>
</dbReference>
<reference evidence="9 10" key="1">
    <citation type="submission" date="2018-01" db="EMBL/GenBank/DDBJ databases">
        <authorList>
            <person name="Clerissi C."/>
        </authorList>
    </citation>
    <scope>NUCLEOTIDE SEQUENCE [LARGE SCALE GENOMIC DNA]</scope>
    <source>
        <strain evidence="9">Cupriavidus taiwanensis SWF 66322</strain>
        <plasmid evidence="10">cbm2636_mp</plasmid>
    </source>
</reference>
<accession>A0A9Q7V350</accession>
<dbReference type="PANTHER" id="PTHR11986">
    <property type="entry name" value="AMINOTRANSFERASE CLASS III"/>
    <property type="match status" value="1"/>
</dbReference>
<keyword evidence="6 8" id="KW-0663">Pyridoxal phosphate</keyword>
<proteinExistence type="inferred from homology"/>
<keyword evidence="9" id="KW-0614">Plasmid</keyword>
<dbReference type="InterPro" id="IPR049704">
    <property type="entry name" value="Aminotrans_3_PPA_site"/>
</dbReference>
<dbReference type="InterPro" id="IPR005814">
    <property type="entry name" value="Aminotrans_3"/>
</dbReference>
<dbReference type="Proteomes" id="UP000254259">
    <property type="component" value="Plasmid CBM2636_mp"/>
</dbReference>
<dbReference type="InterPro" id="IPR050103">
    <property type="entry name" value="Class-III_PLP-dep_AT"/>
</dbReference>
<dbReference type="CDD" id="cd00610">
    <property type="entry name" value="OAT_like"/>
    <property type="match status" value="1"/>
</dbReference>
<dbReference type="GO" id="GO:0042802">
    <property type="term" value="F:identical protein binding"/>
    <property type="evidence" value="ECO:0007669"/>
    <property type="project" value="TreeGrafter"/>
</dbReference>
<keyword evidence="9" id="KW-0808">Transferase</keyword>
<geneLocation type="plasmid" evidence="10">
    <name>cbm2636_mp</name>
</geneLocation>
<name>A0A9Q7V350_9BURK</name>
<evidence type="ECO:0000256" key="4">
    <source>
        <dbReference type="ARBA" id="ARBA00014798"/>
    </source>
</evidence>
<sequence length="358" mass="38854">MQPAPSTYLFPTYNRSPLAFEHGHGSWLYTAEGDAYLDFASGVAVNALGHNHDRVKRALFDQANKLWHVSNLYTIGLQEEVAKMLCDASFADRVFFTNSGAEANELAIKAARRYHHANGFPDRYRIITFEGAFHGRTLGALSATGRREYLEGFGPQAAGFDQVPFGDTEALERAITDETAAILVEPIQGESGVRPLPPGGLAYIRRLCDEHGILLILDEVQTGIGRTGRVFAYESEGIAPDLLSAAKGLGAGFPVGACLAATHGGPSFRLRSEKRGPRCAGAGSVCGYRWVRRKIVEGLTYRKELNGCLRQKNSSSNCGARESSPNDPGLPLATSWPQCPLWESSRQLFTQDNSGCTA</sequence>
<comment type="pathway">
    <text evidence="2">Amine and polyamine biosynthesis; ectoine biosynthesis; L-ectoine from L-aspartate 4-semialdehyde: step 1/3.</text>
</comment>
<evidence type="ECO:0000256" key="1">
    <source>
        <dbReference type="ARBA" id="ARBA00001933"/>
    </source>
</evidence>
<comment type="similarity">
    <text evidence="8">Belongs to the class-III pyridoxal-phosphate-dependent aminotransferase family.</text>
</comment>
<dbReference type="NCBIfam" id="NF002325">
    <property type="entry name" value="PRK01278.1"/>
    <property type="match status" value="1"/>
</dbReference>
<dbReference type="AlphaFoldDB" id="A0A9Q7V350"/>
<keyword evidence="5 9" id="KW-0032">Aminotransferase</keyword>
<protein>
    <recommendedName>
        <fullName evidence="4">Diaminobutyrate--2-oxoglutarate transaminase</fullName>
        <ecNumber evidence="3">2.6.1.76</ecNumber>
    </recommendedName>
</protein>
<dbReference type="FunFam" id="3.40.640.10:FF:000004">
    <property type="entry name" value="Acetylornithine aminotransferase"/>
    <property type="match status" value="1"/>
</dbReference>
<comment type="cofactor">
    <cofactor evidence="1">
        <name>pyridoxal 5'-phosphate</name>
        <dbReference type="ChEBI" id="CHEBI:597326"/>
    </cofactor>
</comment>